<organism evidence="1 2">
    <name type="scientific">Paecilomyces lecythidis</name>
    <dbReference type="NCBI Taxonomy" id="3004212"/>
    <lineage>
        <taxon>Eukaryota</taxon>
        <taxon>Fungi</taxon>
        <taxon>Dikarya</taxon>
        <taxon>Ascomycota</taxon>
        <taxon>Pezizomycotina</taxon>
        <taxon>Eurotiomycetes</taxon>
        <taxon>Eurotiomycetidae</taxon>
        <taxon>Eurotiales</taxon>
        <taxon>Thermoascaceae</taxon>
        <taxon>Paecilomyces</taxon>
    </lineage>
</organism>
<dbReference type="Gene3D" id="2.60.120.620">
    <property type="entry name" value="q2cbj1_9rhob like domain"/>
    <property type="match status" value="1"/>
</dbReference>
<dbReference type="EMBL" id="JAVDPF010000015">
    <property type="protein sequence ID" value="KAL1876717.1"/>
    <property type="molecule type" value="Genomic_DNA"/>
</dbReference>
<evidence type="ECO:0008006" key="3">
    <source>
        <dbReference type="Google" id="ProtNLM"/>
    </source>
</evidence>
<dbReference type="SUPFAM" id="SSF51197">
    <property type="entry name" value="Clavaminate synthase-like"/>
    <property type="match status" value="1"/>
</dbReference>
<dbReference type="PANTHER" id="PTHR31630">
    <property type="entry name" value="PHYTANOYL-COA DIOXYGENASE-RELATED-RELATED"/>
    <property type="match status" value="1"/>
</dbReference>
<dbReference type="Pfam" id="PF05721">
    <property type="entry name" value="PhyH"/>
    <property type="match status" value="1"/>
</dbReference>
<protein>
    <recommendedName>
        <fullName evidence="3">Phytanoyl-CoA dioxygenase</fullName>
    </recommendedName>
</protein>
<dbReference type="Proteomes" id="UP001583193">
    <property type="component" value="Unassembled WGS sequence"/>
</dbReference>
<proteinExistence type="predicted"/>
<dbReference type="InterPro" id="IPR008775">
    <property type="entry name" value="Phytyl_CoA_dOase-like"/>
</dbReference>
<gene>
    <name evidence="1" type="ORF">Plec18167_005125</name>
</gene>
<comment type="caution">
    <text evidence="1">The sequence shown here is derived from an EMBL/GenBank/DDBJ whole genome shotgun (WGS) entry which is preliminary data.</text>
</comment>
<sequence>MPHSTASAYTVDTMKTYGDWRDDLFQNGFAVVKGAIPQERCDYYIDKMFEWIERFPWGFDRNDRSTWGEEHLPTHIKGGMYHGYRVQHEKFMWEARTEPGVIDAFSKLWCTNELLVSFDGMNLTLPPGDKSLLPQTQPWPHIDQDPERHGMQCVQGILNFAPNGPDDGGLLVMKGSTKLMPEFFRAHPQVIGRPTWGTRDWFGFEKDEVKWFEDRGCEILKVCADPGDIILWDSRTMHFNCVPKTQNLRAIVYACYTPASFAGPDTLRQKADIFDKRLGTTHWPHDNLFTEHKPKLRLGKEDTAERNRPFEEPLETPLVLKLAGKMAY</sequence>
<name>A0ABR3XML2_9EURO</name>
<evidence type="ECO:0000313" key="2">
    <source>
        <dbReference type="Proteomes" id="UP001583193"/>
    </source>
</evidence>
<accession>A0ABR3XML2</accession>
<keyword evidence="2" id="KW-1185">Reference proteome</keyword>
<evidence type="ECO:0000313" key="1">
    <source>
        <dbReference type="EMBL" id="KAL1876717.1"/>
    </source>
</evidence>
<dbReference type="PANTHER" id="PTHR31630:SF6">
    <property type="entry name" value="PHYTANOYL-COA DIOXYGENASE-RELATED"/>
    <property type="match status" value="1"/>
</dbReference>
<reference evidence="1 2" key="1">
    <citation type="journal article" date="2024" name="IMA Fungus">
        <title>IMA Genome - F19 : A genome assembly and annotation guide to empower mycologists, including annotated draft genome sequences of Ceratocystis pirilliformis, Diaporthe australafricana, Fusarium ophioides, Paecilomyces lecythidis, and Sporothrix stenoceras.</title>
        <authorList>
            <person name="Aylward J."/>
            <person name="Wilson A.M."/>
            <person name="Visagie C.M."/>
            <person name="Spraker J."/>
            <person name="Barnes I."/>
            <person name="Buitendag C."/>
            <person name="Ceriani C."/>
            <person name="Del Mar Angel L."/>
            <person name="du Plessis D."/>
            <person name="Fuchs T."/>
            <person name="Gasser K."/>
            <person name="Kramer D."/>
            <person name="Li W."/>
            <person name="Munsamy K."/>
            <person name="Piso A."/>
            <person name="Price J.L."/>
            <person name="Sonnekus B."/>
            <person name="Thomas C."/>
            <person name="van der Nest A."/>
            <person name="van Dijk A."/>
            <person name="van Heerden A."/>
            <person name="van Vuuren N."/>
            <person name="Yilmaz N."/>
            <person name="Duong T.A."/>
            <person name="van der Merwe N.A."/>
            <person name="Wingfield M.J."/>
            <person name="Wingfield B.D."/>
        </authorList>
    </citation>
    <scope>NUCLEOTIDE SEQUENCE [LARGE SCALE GENOMIC DNA]</scope>
    <source>
        <strain evidence="1 2">CMW 18167</strain>
    </source>
</reference>